<organism evidence="2">
    <name type="scientific">marine metagenome</name>
    <dbReference type="NCBI Taxonomy" id="408172"/>
    <lineage>
        <taxon>unclassified sequences</taxon>
        <taxon>metagenomes</taxon>
        <taxon>ecological metagenomes</taxon>
    </lineage>
</organism>
<dbReference type="GO" id="GO:0009570">
    <property type="term" value="C:chloroplast stroma"/>
    <property type="evidence" value="ECO:0007669"/>
    <property type="project" value="TreeGrafter"/>
</dbReference>
<dbReference type="InterPro" id="IPR000361">
    <property type="entry name" value="ATAP_core_dom"/>
</dbReference>
<dbReference type="PANTHER" id="PTHR47265">
    <property type="entry name" value="IRON-SULFUR ASSEMBLY PROTEIN ISCA, CHLOROPLASTIC"/>
    <property type="match status" value="1"/>
</dbReference>
<dbReference type="NCBIfam" id="TIGR00049">
    <property type="entry name" value="iron-sulfur cluster assembly accessory protein"/>
    <property type="match status" value="1"/>
</dbReference>
<dbReference type="InterPro" id="IPR016092">
    <property type="entry name" value="ATAP"/>
</dbReference>
<dbReference type="EMBL" id="UINC01039746">
    <property type="protein sequence ID" value="SVB38679.1"/>
    <property type="molecule type" value="Genomic_DNA"/>
</dbReference>
<dbReference type="PANTHER" id="PTHR47265:SF1">
    <property type="entry name" value="IRON-SULFUR ASSEMBLY PROTEIN ISCA, CHLOROPLASTIC"/>
    <property type="match status" value="1"/>
</dbReference>
<dbReference type="GO" id="GO:0051536">
    <property type="term" value="F:iron-sulfur cluster binding"/>
    <property type="evidence" value="ECO:0007669"/>
    <property type="project" value="InterPro"/>
</dbReference>
<dbReference type="Pfam" id="PF01521">
    <property type="entry name" value="Fe-S_biosyn"/>
    <property type="match status" value="1"/>
</dbReference>
<dbReference type="SUPFAM" id="SSF89360">
    <property type="entry name" value="HesB-like domain"/>
    <property type="match status" value="1"/>
</dbReference>
<accession>A0A382DKG2</accession>
<evidence type="ECO:0000259" key="1">
    <source>
        <dbReference type="Pfam" id="PF01521"/>
    </source>
</evidence>
<dbReference type="InterPro" id="IPR035903">
    <property type="entry name" value="HesB-like_dom_sf"/>
</dbReference>
<dbReference type="AlphaFoldDB" id="A0A382DKG2"/>
<dbReference type="InterPro" id="IPR017870">
    <property type="entry name" value="FeS_cluster_insertion_CS"/>
</dbReference>
<proteinExistence type="predicted"/>
<dbReference type="GO" id="GO:0030674">
    <property type="term" value="F:protein-macromolecule adaptor activity"/>
    <property type="evidence" value="ECO:0007669"/>
    <property type="project" value="TreeGrafter"/>
</dbReference>
<protein>
    <recommendedName>
        <fullName evidence="1">Core domain-containing protein</fullName>
    </recommendedName>
</protein>
<dbReference type="PROSITE" id="PS01152">
    <property type="entry name" value="HESB"/>
    <property type="match status" value="1"/>
</dbReference>
<gene>
    <name evidence="2" type="ORF">METZ01_LOCUS191533</name>
</gene>
<sequence length="124" mass="13251">MTTATENKKGIEPIGISVTSKASNALKRIATKENKDPDNFGLRVGVKGGGCSGLVYVLLIEDNTPTESDRVINNNNINIFIDKKSYIYLAGTELDFSDGLNGKGFVFQNPNAKKACGCGNSFSV</sequence>
<name>A0A382DKG2_9ZZZZ</name>
<dbReference type="GO" id="GO:0016226">
    <property type="term" value="P:iron-sulfur cluster assembly"/>
    <property type="evidence" value="ECO:0007669"/>
    <property type="project" value="InterPro"/>
</dbReference>
<reference evidence="2" key="1">
    <citation type="submission" date="2018-05" db="EMBL/GenBank/DDBJ databases">
        <authorList>
            <person name="Lanie J.A."/>
            <person name="Ng W.-L."/>
            <person name="Kazmierczak K.M."/>
            <person name="Andrzejewski T.M."/>
            <person name="Davidsen T.M."/>
            <person name="Wayne K.J."/>
            <person name="Tettelin H."/>
            <person name="Glass J.I."/>
            <person name="Rusch D."/>
            <person name="Podicherti R."/>
            <person name="Tsui H.-C.T."/>
            <person name="Winkler M.E."/>
        </authorList>
    </citation>
    <scope>NUCLEOTIDE SEQUENCE</scope>
</reference>
<dbReference type="Gene3D" id="2.60.300.12">
    <property type="entry name" value="HesB-like domain"/>
    <property type="match status" value="1"/>
</dbReference>
<dbReference type="InterPro" id="IPR031108">
    <property type="entry name" value="IscA_plant_cyanobact"/>
</dbReference>
<feature type="domain" description="Core" evidence="1">
    <location>
        <begin position="16"/>
        <end position="120"/>
    </location>
</feature>
<evidence type="ECO:0000313" key="2">
    <source>
        <dbReference type="EMBL" id="SVB38679.1"/>
    </source>
</evidence>